<evidence type="ECO:0000256" key="2">
    <source>
        <dbReference type="ARBA" id="ARBA00023125"/>
    </source>
</evidence>
<evidence type="ECO:0000259" key="5">
    <source>
        <dbReference type="PROSITE" id="PS51464"/>
    </source>
</evidence>
<dbReference type="InterPro" id="IPR001347">
    <property type="entry name" value="SIS_dom"/>
</dbReference>
<dbReference type="RefSeq" id="WP_249915212.1">
    <property type="nucleotide sequence ID" value="NZ_JAMGBB010000001.1"/>
</dbReference>
<dbReference type="InterPro" id="IPR035472">
    <property type="entry name" value="RpiR-like_SIS"/>
</dbReference>
<dbReference type="InterPro" id="IPR036388">
    <property type="entry name" value="WH-like_DNA-bd_sf"/>
</dbReference>
<dbReference type="InterPro" id="IPR000281">
    <property type="entry name" value="HTH_RpiR"/>
</dbReference>
<feature type="domain" description="HTH rpiR-type" evidence="4">
    <location>
        <begin position="23"/>
        <end position="99"/>
    </location>
</feature>
<keyword evidence="2" id="KW-0238">DNA-binding</keyword>
<dbReference type="CDD" id="cd05013">
    <property type="entry name" value="SIS_RpiR"/>
    <property type="match status" value="1"/>
</dbReference>
<evidence type="ECO:0000256" key="3">
    <source>
        <dbReference type="ARBA" id="ARBA00023163"/>
    </source>
</evidence>
<feature type="domain" description="SIS" evidence="5">
    <location>
        <begin position="152"/>
        <end position="295"/>
    </location>
</feature>
<dbReference type="Gene3D" id="3.40.50.10490">
    <property type="entry name" value="Glucose-6-phosphate isomerase like protein, domain 1"/>
    <property type="match status" value="1"/>
</dbReference>
<keyword evidence="1" id="KW-0805">Transcription regulation</keyword>
<dbReference type="InterPro" id="IPR009057">
    <property type="entry name" value="Homeodomain-like_sf"/>
</dbReference>
<dbReference type="PROSITE" id="PS51071">
    <property type="entry name" value="HTH_RPIR"/>
    <property type="match status" value="1"/>
</dbReference>
<dbReference type="Proteomes" id="UP001165383">
    <property type="component" value="Unassembled WGS sequence"/>
</dbReference>
<evidence type="ECO:0000256" key="1">
    <source>
        <dbReference type="ARBA" id="ARBA00023015"/>
    </source>
</evidence>
<dbReference type="InterPro" id="IPR047640">
    <property type="entry name" value="RpiR-like"/>
</dbReference>
<dbReference type="Pfam" id="PF01380">
    <property type="entry name" value="SIS"/>
    <property type="match status" value="1"/>
</dbReference>
<dbReference type="SUPFAM" id="SSF53697">
    <property type="entry name" value="SIS domain"/>
    <property type="match status" value="1"/>
</dbReference>
<sequence>MNIPELERGNMGSKIRKPPATAEEFRTLLLQDYDGLSKRLKQVARYVLDEPNELALETLAVISERCGVQPSAIVRFAQAFGFSGASQMQRLFRDGLLSANNSIGYGERVRRFSESVSRTAAGEGLLTEFVEGNILALQNLSETVSEQEMRGAVDLIANAAVVHVAGFRRAFPISAYLAYSLQQLGKHVQFIDGVGGLARPQANSIDNKDLLIAVSFHPYAPETVELTEIAARNGAKILSISDSRVSPVAKSANIALQVHDSEVRSFRSLAASMCLAQAVVIGFAFDAESNRRPVRKK</sequence>
<dbReference type="EMBL" id="JAMGBB010000001">
    <property type="protein sequence ID" value="MCL6740798.1"/>
    <property type="molecule type" value="Genomic_DNA"/>
</dbReference>
<comment type="caution">
    <text evidence="6">The sequence shown here is derived from an EMBL/GenBank/DDBJ whole genome shotgun (WGS) entry which is preliminary data.</text>
</comment>
<protein>
    <submittedName>
        <fullName evidence="6">MurR/RpiR family transcriptional regulator</fullName>
    </submittedName>
</protein>
<dbReference type="Pfam" id="PF01418">
    <property type="entry name" value="HTH_6"/>
    <property type="match status" value="1"/>
</dbReference>
<proteinExistence type="predicted"/>
<dbReference type="PANTHER" id="PTHR30514:SF20">
    <property type="entry name" value="TRANSCRIPTIONAL REGULATOR"/>
    <property type="match status" value="1"/>
</dbReference>
<dbReference type="PROSITE" id="PS51464">
    <property type="entry name" value="SIS"/>
    <property type="match status" value="1"/>
</dbReference>
<evidence type="ECO:0000313" key="7">
    <source>
        <dbReference type="Proteomes" id="UP001165383"/>
    </source>
</evidence>
<organism evidence="6 7">
    <name type="scientific">Sphingomonas brevis</name>
    <dbReference type="NCBI Taxonomy" id="2908206"/>
    <lineage>
        <taxon>Bacteria</taxon>
        <taxon>Pseudomonadati</taxon>
        <taxon>Pseudomonadota</taxon>
        <taxon>Alphaproteobacteria</taxon>
        <taxon>Sphingomonadales</taxon>
        <taxon>Sphingomonadaceae</taxon>
        <taxon>Sphingomonas</taxon>
    </lineage>
</organism>
<evidence type="ECO:0000259" key="4">
    <source>
        <dbReference type="PROSITE" id="PS51071"/>
    </source>
</evidence>
<evidence type="ECO:0000313" key="6">
    <source>
        <dbReference type="EMBL" id="MCL6740798.1"/>
    </source>
</evidence>
<accession>A0ABT0S8U5</accession>
<keyword evidence="7" id="KW-1185">Reference proteome</keyword>
<keyword evidence="3" id="KW-0804">Transcription</keyword>
<name>A0ABT0S8U5_9SPHN</name>
<reference evidence="6" key="1">
    <citation type="submission" date="2022-05" db="EMBL/GenBank/DDBJ databases">
        <authorList>
            <person name="Jo J.-H."/>
            <person name="Im W.-T."/>
        </authorList>
    </citation>
    <scope>NUCLEOTIDE SEQUENCE</scope>
    <source>
        <strain evidence="6">RB56-2</strain>
    </source>
</reference>
<dbReference type="Gene3D" id="1.10.10.10">
    <property type="entry name" value="Winged helix-like DNA-binding domain superfamily/Winged helix DNA-binding domain"/>
    <property type="match status" value="1"/>
</dbReference>
<gene>
    <name evidence="6" type="ORF">LZ518_06580</name>
</gene>
<dbReference type="InterPro" id="IPR046348">
    <property type="entry name" value="SIS_dom_sf"/>
</dbReference>
<dbReference type="SUPFAM" id="SSF46689">
    <property type="entry name" value="Homeodomain-like"/>
    <property type="match status" value="1"/>
</dbReference>
<dbReference type="PANTHER" id="PTHR30514">
    <property type="entry name" value="GLUCOKINASE"/>
    <property type="match status" value="1"/>
</dbReference>